<evidence type="ECO:0000256" key="7">
    <source>
        <dbReference type="SAM" id="Phobius"/>
    </source>
</evidence>
<dbReference type="InterPro" id="IPR052337">
    <property type="entry name" value="SAT4-like"/>
</dbReference>
<name>A0A8T9CDX0_9HELO</name>
<reference evidence="9 10" key="1">
    <citation type="submission" date="2018-05" db="EMBL/GenBank/DDBJ databases">
        <title>Genome sequencing and assembly of the regulated plant pathogen Lachnellula willkommii and related sister species for the development of diagnostic species identification markers.</title>
        <authorList>
            <person name="Giroux E."/>
            <person name="Bilodeau G."/>
        </authorList>
    </citation>
    <scope>NUCLEOTIDE SEQUENCE [LARGE SCALE GENOMIC DNA]</scope>
    <source>
        <strain evidence="9 10">CBS 268.59</strain>
    </source>
</reference>
<dbReference type="EMBL" id="QGMK01000199">
    <property type="protein sequence ID" value="TVY83372.1"/>
    <property type="molecule type" value="Genomic_DNA"/>
</dbReference>
<evidence type="ECO:0000256" key="4">
    <source>
        <dbReference type="ARBA" id="ARBA00023136"/>
    </source>
</evidence>
<evidence type="ECO:0000256" key="3">
    <source>
        <dbReference type="ARBA" id="ARBA00022989"/>
    </source>
</evidence>
<evidence type="ECO:0000256" key="2">
    <source>
        <dbReference type="ARBA" id="ARBA00022692"/>
    </source>
</evidence>
<evidence type="ECO:0000313" key="9">
    <source>
        <dbReference type="EMBL" id="TVY83372.1"/>
    </source>
</evidence>
<keyword evidence="3 7" id="KW-1133">Transmembrane helix</keyword>
<gene>
    <name evidence="9" type="primary">SAT4_2</name>
    <name evidence="9" type="ORF">LSUE1_G001458</name>
</gene>
<dbReference type="AlphaFoldDB" id="A0A8T9CDX0"/>
<dbReference type="PANTHER" id="PTHR33048">
    <property type="entry name" value="PTH11-LIKE INTEGRAL MEMBRANE PROTEIN (AFU_ORTHOLOGUE AFUA_5G11245)"/>
    <property type="match status" value="1"/>
</dbReference>
<feature type="region of interest" description="Disordered" evidence="6">
    <location>
        <begin position="310"/>
        <end position="349"/>
    </location>
</feature>
<feature type="transmembrane region" description="Helical" evidence="7">
    <location>
        <begin position="57"/>
        <end position="76"/>
    </location>
</feature>
<keyword evidence="2 7" id="KW-0812">Transmembrane</keyword>
<dbReference type="GO" id="GO:0016020">
    <property type="term" value="C:membrane"/>
    <property type="evidence" value="ECO:0007669"/>
    <property type="project" value="UniProtKB-SubCell"/>
</dbReference>
<keyword evidence="4 7" id="KW-0472">Membrane</keyword>
<comment type="subcellular location">
    <subcellularLocation>
        <location evidence="1">Membrane</location>
        <topology evidence="1">Multi-pass membrane protein</topology>
    </subcellularLocation>
</comment>
<evidence type="ECO:0000256" key="6">
    <source>
        <dbReference type="SAM" id="MobiDB-lite"/>
    </source>
</evidence>
<feature type="transmembrane region" description="Helical" evidence="7">
    <location>
        <begin position="101"/>
        <end position="125"/>
    </location>
</feature>
<feature type="transmembrane region" description="Helical" evidence="7">
    <location>
        <begin position="216"/>
        <end position="235"/>
    </location>
</feature>
<feature type="transmembrane region" description="Helical" evidence="7">
    <location>
        <begin position="24"/>
        <end position="45"/>
    </location>
</feature>
<evidence type="ECO:0000313" key="10">
    <source>
        <dbReference type="Proteomes" id="UP000469558"/>
    </source>
</evidence>
<feature type="transmembrane region" description="Helical" evidence="7">
    <location>
        <begin position="186"/>
        <end position="204"/>
    </location>
</feature>
<organism evidence="9 10">
    <name type="scientific">Lachnellula suecica</name>
    <dbReference type="NCBI Taxonomy" id="602035"/>
    <lineage>
        <taxon>Eukaryota</taxon>
        <taxon>Fungi</taxon>
        <taxon>Dikarya</taxon>
        <taxon>Ascomycota</taxon>
        <taxon>Pezizomycotina</taxon>
        <taxon>Leotiomycetes</taxon>
        <taxon>Helotiales</taxon>
        <taxon>Lachnaceae</taxon>
        <taxon>Lachnellula</taxon>
    </lineage>
</organism>
<dbReference type="OrthoDB" id="3648173at2759"/>
<comment type="similarity">
    <text evidence="5">Belongs to the SAT4 family.</text>
</comment>
<evidence type="ECO:0000256" key="5">
    <source>
        <dbReference type="ARBA" id="ARBA00038359"/>
    </source>
</evidence>
<feature type="transmembrane region" description="Helical" evidence="7">
    <location>
        <begin position="255"/>
        <end position="275"/>
    </location>
</feature>
<comment type="caution">
    <text evidence="9">The sequence shown here is derived from an EMBL/GenBank/DDBJ whole genome shotgun (WGS) entry which is preliminary data.</text>
</comment>
<dbReference type="Proteomes" id="UP000469558">
    <property type="component" value="Unassembled WGS sequence"/>
</dbReference>
<accession>A0A8T9CDX0</accession>
<feature type="transmembrane region" description="Helical" evidence="7">
    <location>
        <begin position="137"/>
        <end position="166"/>
    </location>
</feature>
<evidence type="ECO:0000256" key="1">
    <source>
        <dbReference type="ARBA" id="ARBA00004141"/>
    </source>
</evidence>
<dbReference type="InterPro" id="IPR049326">
    <property type="entry name" value="Rhodopsin_dom_fungi"/>
</dbReference>
<dbReference type="PANTHER" id="PTHR33048:SF47">
    <property type="entry name" value="INTEGRAL MEMBRANE PROTEIN-RELATED"/>
    <property type="match status" value="1"/>
</dbReference>
<protein>
    <submittedName>
        <fullName evidence="9">Satratoxin biosynthesis SC1 cluster protein</fullName>
    </submittedName>
</protein>
<proteinExistence type="inferred from homology"/>
<feature type="domain" description="Rhodopsin" evidence="8">
    <location>
        <begin position="41"/>
        <end position="280"/>
    </location>
</feature>
<keyword evidence="10" id="KW-1185">Reference proteome</keyword>
<sequence>MSEFPFPTPLYPGIDVDANDGSKINAVSITFMAISFSTICLRMFSRWWTKIEFGTDDHLILFAAFLTWIYSAIMIYEVQQNFFGQHIGKVDVVHLTSFVKALYVGSILYPVCLTFSKLSLLALYWRIFRVSSGRIPVIVACAVNIAWMTAAVLVGIFMCVPVQGFWNPQIKARCVRYPVFFISNEAFTIALDIVVLVMPVYFISSIKRSLSQRISISSTFLLGLVVTVISCIRLWRLVHAGQLPGFDPTFDDVDAGMWGVIELNLWVVVASIPTIRPLIGKIMRDREETKKSGSGSSYTYALSSFGRSYKTKLGRSKGSSLPSSDSRDPLPIEGYALSVPGKSQDSARY</sequence>
<dbReference type="Pfam" id="PF20684">
    <property type="entry name" value="Fung_rhodopsin"/>
    <property type="match status" value="1"/>
</dbReference>
<evidence type="ECO:0000259" key="8">
    <source>
        <dbReference type="Pfam" id="PF20684"/>
    </source>
</evidence>